<dbReference type="AlphaFoldDB" id="A0A7R9UZ59"/>
<proteinExistence type="predicted"/>
<keyword evidence="4" id="KW-0812">Transmembrane</keyword>
<keyword evidence="4" id="KW-1133">Transmembrane helix</keyword>
<feature type="domain" description="Calcineurin-like phosphoesterase" evidence="5">
    <location>
        <begin position="113"/>
        <end position="355"/>
    </location>
</feature>
<evidence type="ECO:0000313" key="6">
    <source>
        <dbReference type="EMBL" id="CAD8280000.1"/>
    </source>
</evidence>
<reference evidence="6" key="1">
    <citation type="submission" date="2021-01" db="EMBL/GenBank/DDBJ databases">
        <authorList>
            <person name="Corre E."/>
            <person name="Pelletier E."/>
            <person name="Niang G."/>
            <person name="Scheremetjew M."/>
            <person name="Finn R."/>
            <person name="Kale V."/>
            <person name="Holt S."/>
            <person name="Cochrane G."/>
            <person name="Meng A."/>
            <person name="Brown T."/>
            <person name="Cohen L."/>
        </authorList>
    </citation>
    <scope>NUCLEOTIDE SEQUENCE</scope>
    <source>
        <strain evidence="6">CCMP219</strain>
    </source>
</reference>
<keyword evidence="1" id="KW-0732">Signal</keyword>
<dbReference type="Pfam" id="PF00149">
    <property type="entry name" value="Metallophos"/>
    <property type="match status" value="1"/>
</dbReference>
<dbReference type="Gene3D" id="3.60.21.10">
    <property type="match status" value="1"/>
</dbReference>
<feature type="region of interest" description="Disordered" evidence="3">
    <location>
        <begin position="1"/>
        <end position="37"/>
    </location>
</feature>
<protein>
    <recommendedName>
        <fullName evidence="5">Calcineurin-like phosphoesterase domain-containing protein</fullName>
    </recommendedName>
</protein>
<organism evidence="6">
    <name type="scientific">Chlamydomonas euryale</name>
    <dbReference type="NCBI Taxonomy" id="1486919"/>
    <lineage>
        <taxon>Eukaryota</taxon>
        <taxon>Viridiplantae</taxon>
        <taxon>Chlorophyta</taxon>
        <taxon>core chlorophytes</taxon>
        <taxon>Chlorophyceae</taxon>
        <taxon>CS clade</taxon>
        <taxon>Chlamydomonadales</taxon>
        <taxon>Chlamydomonadaceae</taxon>
        <taxon>Chlamydomonas</taxon>
    </lineage>
</organism>
<evidence type="ECO:0000256" key="4">
    <source>
        <dbReference type="SAM" id="Phobius"/>
    </source>
</evidence>
<evidence type="ECO:0000256" key="3">
    <source>
        <dbReference type="SAM" id="MobiDB-lite"/>
    </source>
</evidence>
<evidence type="ECO:0000256" key="1">
    <source>
        <dbReference type="ARBA" id="ARBA00022729"/>
    </source>
</evidence>
<feature type="compositionally biased region" description="Low complexity" evidence="3">
    <location>
        <begin position="23"/>
        <end position="35"/>
    </location>
</feature>
<accession>A0A7R9UZ59</accession>
<name>A0A7R9UZ59_9CHLO</name>
<evidence type="ECO:0000259" key="5">
    <source>
        <dbReference type="Pfam" id="PF00149"/>
    </source>
</evidence>
<dbReference type="PANTHER" id="PTHR10161">
    <property type="entry name" value="TARTRATE-RESISTANT ACID PHOSPHATASE TYPE 5"/>
    <property type="match status" value="1"/>
</dbReference>
<dbReference type="GO" id="GO:0016787">
    <property type="term" value="F:hydrolase activity"/>
    <property type="evidence" value="ECO:0007669"/>
    <property type="project" value="UniProtKB-KW"/>
</dbReference>
<feature type="transmembrane region" description="Helical" evidence="4">
    <location>
        <begin position="64"/>
        <end position="89"/>
    </location>
</feature>
<evidence type="ECO:0000256" key="2">
    <source>
        <dbReference type="ARBA" id="ARBA00022801"/>
    </source>
</evidence>
<dbReference type="PANTHER" id="PTHR10161:SF14">
    <property type="entry name" value="TARTRATE-RESISTANT ACID PHOSPHATASE TYPE 5"/>
    <property type="match status" value="1"/>
</dbReference>
<keyword evidence="4" id="KW-0472">Membrane</keyword>
<dbReference type="InterPro" id="IPR051558">
    <property type="entry name" value="Metallophosphoesterase_PAP"/>
</dbReference>
<dbReference type="InterPro" id="IPR029052">
    <property type="entry name" value="Metallo-depent_PP-like"/>
</dbReference>
<keyword evidence="2" id="KW-0378">Hydrolase</keyword>
<sequence>MDAMHAGSARDGDSSPLIGGARQQQHQHQHPLQQQAAMEEAMGSHLLPFSLQEEPDTKARRPRLFFMVWVLGVALAALLLSLVVVLAWLTTAEARTIQYVCPENITDGDRFVFVIGDWGRANEPQRVAAQMMAQLAGCMKPEFIISTGDNFYPHGVDSADDAQWQDSFLDVYNSESIKDLTWYAVLGNHDYGDSLDMRVCSSGFDGQTLSGCSPGCCNSPMWQVPSVAAEHGSAMPPNWRLQQGAWQQDFPDLGLQVTFIDTTPLAWRADGRTVPVIGGAAEQDVEAQTAELKRLLSNDAAVKIVVGHHPVETYGEHCQPVDGFVPSHCPAMKEWLQPLLADHGVLAYLCGHEHDLQYIHNDGDPVHYVVSGAGSDVRYHEFDGIDTHGALTVDDQGFSALRFGAGGAVTLYMWGSRSAEPLLATQLTA</sequence>
<dbReference type="EMBL" id="HBEC01000071">
    <property type="protein sequence ID" value="CAD8280000.1"/>
    <property type="molecule type" value="Transcribed_RNA"/>
</dbReference>
<dbReference type="SUPFAM" id="SSF56300">
    <property type="entry name" value="Metallo-dependent phosphatases"/>
    <property type="match status" value="1"/>
</dbReference>
<gene>
    <name evidence="6" type="ORF">CEUR00632_LOCUS35</name>
</gene>
<dbReference type="InterPro" id="IPR004843">
    <property type="entry name" value="Calcineurin-like_PHP"/>
</dbReference>